<protein>
    <submittedName>
        <fullName evidence="1">Uncharacterized protein</fullName>
    </submittedName>
</protein>
<name>A0A0F9MXA0_9ZZZZ</name>
<evidence type="ECO:0000313" key="1">
    <source>
        <dbReference type="EMBL" id="KKN11900.1"/>
    </source>
</evidence>
<gene>
    <name evidence="1" type="ORF">LCGC14_1021810</name>
</gene>
<proteinExistence type="predicted"/>
<accession>A0A0F9MXA0</accession>
<organism evidence="1">
    <name type="scientific">marine sediment metagenome</name>
    <dbReference type="NCBI Taxonomy" id="412755"/>
    <lineage>
        <taxon>unclassified sequences</taxon>
        <taxon>metagenomes</taxon>
        <taxon>ecological metagenomes</taxon>
    </lineage>
</organism>
<dbReference type="EMBL" id="LAZR01004089">
    <property type="protein sequence ID" value="KKN11900.1"/>
    <property type="molecule type" value="Genomic_DNA"/>
</dbReference>
<comment type="caution">
    <text evidence="1">The sequence shown here is derived from an EMBL/GenBank/DDBJ whole genome shotgun (WGS) entry which is preliminary data.</text>
</comment>
<dbReference type="AlphaFoldDB" id="A0A0F9MXA0"/>
<sequence length="429" mass="46249">MRKFLLIAFLMVFVSPAFASRFDDVNITAQDSTSIDAFGRWRVSNPFALFDSKQIFDNQPLFWDEELESGASISSAHSVDTASTVITSTINVAGVFTRQTFMRFNYQPGKSQQVMMTGILDRSGGGTGVERRIGVFDDDNGLFFEFDNVTAGVTRRTNVTGTPVDNTVTQASWNHDKMDGTGPSGITVDWEKFQIFFIDFEWLGVGRVRMCLIHHGIVHVVHEFLGSNILDKVYMSTPNLPLRFQIVTTGSSPASEIEAGCATVASEGGQQDTGVLRYKSTSGTHVDLATQDVIYAIVGIRLKATHLGATISLVDVSLTEHQGSKFYEWLLIFNPTVADTFAYSALTNSAIETATGATANTVTGGTIITGGFASSAQKGGTSIAQSVQNALRLGADISNVVDEIVLCVRPVGGSTGIDIEGSITWREGS</sequence>
<reference evidence="1" key="1">
    <citation type="journal article" date="2015" name="Nature">
        <title>Complex archaea that bridge the gap between prokaryotes and eukaryotes.</title>
        <authorList>
            <person name="Spang A."/>
            <person name="Saw J.H."/>
            <person name="Jorgensen S.L."/>
            <person name="Zaremba-Niedzwiedzka K."/>
            <person name="Martijn J."/>
            <person name="Lind A.E."/>
            <person name="van Eijk R."/>
            <person name="Schleper C."/>
            <person name="Guy L."/>
            <person name="Ettema T.J."/>
        </authorList>
    </citation>
    <scope>NUCLEOTIDE SEQUENCE</scope>
</reference>